<name>A0ABZ1YZE9_9NOCA</name>
<gene>
    <name evidence="6" type="ORF">OG563_03145</name>
</gene>
<dbReference type="PANTHER" id="PTHR30055:SF238">
    <property type="entry name" value="MYCOFACTOCIN BIOSYNTHESIS TRANSCRIPTIONAL REGULATOR MFTR-RELATED"/>
    <property type="match status" value="1"/>
</dbReference>
<proteinExistence type="predicted"/>
<evidence type="ECO:0000256" key="3">
    <source>
        <dbReference type="ARBA" id="ARBA00023163"/>
    </source>
</evidence>
<dbReference type="EMBL" id="CP109441">
    <property type="protein sequence ID" value="WUV47256.1"/>
    <property type="molecule type" value="Genomic_DNA"/>
</dbReference>
<accession>A0ABZ1YZE9</accession>
<evidence type="ECO:0000256" key="4">
    <source>
        <dbReference type="PROSITE-ProRule" id="PRU00335"/>
    </source>
</evidence>
<keyword evidence="1" id="KW-0805">Transcription regulation</keyword>
<keyword evidence="2 4" id="KW-0238">DNA-binding</keyword>
<dbReference type="Pfam" id="PF00440">
    <property type="entry name" value="TetR_N"/>
    <property type="match status" value="1"/>
</dbReference>
<dbReference type="InterPro" id="IPR001647">
    <property type="entry name" value="HTH_TetR"/>
</dbReference>
<dbReference type="PANTHER" id="PTHR30055">
    <property type="entry name" value="HTH-TYPE TRANSCRIPTIONAL REGULATOR RUTR"/>
    <property type="match status" value="1"/>
</dbReference>
<reference evidence="6" key="1">
    <citation type="submission" date="2022-10" db="EMBL/GenBank/DDBJ databases">
        <title>The complete genomes of actinobacterial strains from the NBC collection.</title>
        <authorList>
            <person name="Joergensen T.S."/>
            <person name="Alvarez Arevalo M."/>
            <person name="Sterndorff E.B."/>
            <person name="Faurdal D."/>
            <person name="Vuksanovic O."/>
            <person name="Mourched A.-S."/>
            <person name="Charusanti P."/>
            <person name="Shaw S."/>
            <person name="Blin K."/>
            <person name="Weber T."/>
        </authorList>
    </citation>
    <scope>NUCLEOTIDE SEQUENCE</scope>
    <source>
        <strain evidence="6">NBC_01482</strain>
    </source>
</reference>
<feature type="domain" description="HTH tetR-type" evidence="5">
    <location>
        <begin position="16"/>
        <end position="76"/>
    </location>
</feature>
<evidence type="ECO:0000256" key="1">
    <source>
        <dbReference type="ARBA" id="ARBA00023015"/>
    </source>
</evidence>
<evidence type="ECO:0000256" key="2">
    <source>
        <dbReference type="ARBA" id="ARBA00023125"/>
    </source>
</evidence>
<keyword evidence="7" id="KW-1185">Reference proteome</keyword>
<feature type="DNA-binding region" description="H-T-H motif" evidence="4">
    <location>
        <begin position="39"/>
        <end position="58"/>
    </location>
</feature>
<dbReference type="Proteomes" id="UP001432062">
    <property type="component" value="Chromosome"/>
</dbReference>
<sequence>MSKDERPIGLREQKKRQTELDLCLAARRLAVEHGLDATTVEDIARAVGVSPRTFFNYYETKMDAVVGPIGEIGTPELREQFIAGGPSGVLMDDLTWLFVHGFESETEVREGIALVTEIIKTEPRVLAAFVASGARLQSVMIDLLSARLGSAVAPEFAGLAAGFMTNITTRAAMTTVGDPTVSLAAAVREHCAMAARLFEQHDGRKERRKR</sequence>
<dbReference type="SUPFAM" id="SSF46689">
    <property type="entry name" value="Homeodomain-like"/>
    <property type="match status" value="1"/>
</dbReference>
<organism evidence="6 7">
    <name type="scientific">Nocardia vinacea</name>
    <dbReference type="NCBI Taxonomy" id="96468"/>
    <lineage>
        <taxon>Bacteria</taxon>
        <taxon>Bacillati</taxon>
        <taxon>Actinomycetota</taxon>
        <taxon>Actinomycetes</taxon>
        <taxon>Mycobacteriales</taxon>
        <taxon>Nocardiaceae</taxon>
        <taxon>Nocardia</taxon>
    </lineage>
</organism>
<evidence type="ECO:0000259" key="5">
    <source>
        <dbReference type="PROSITE" id="PS50977"/>
    </source>
</evidence>
<dbReference type="Gene3D" id="1.10.357.10">
    <property type="entry name" value="Tetracycline Repressor, domain 2"/>
    <property type="match status" value="1"/>
</dbReference>
<dbReference type="PROSITE" id="PS50977">
    <property type="entry name" value="HTH_TETR_2"/>
    <property type="match status" value="1"/>
</dbReference>
<dbReference type="InterPro" id="IPR050109">
    <property type="entry name" value="HTH-type_TetR-like_transc_reg"/>
</dbReference>
<dbReference type="InterPro" id="IPR009057">
    <property type="entry name" value="Homeodomain-like_sf"/>
</dbReference>
<evidence type="ECO:0000313" key="7">
    <source>
        <dbReference type="Proteomes" id="UP001432062"/>
    </source>
</evidence>
<protein>
    <submittedName>
        <fullName evidence="6">TetR/AcrR family transcriptional regulator</fullName>
    </submittedName>
</protein>
<keyword evidence="3" id="KW-0804">Transcription</keyword>
<evidence type="ECO:0000313" key="6">
    <source>
        <dbReference type="EMBL" id="WUV47256.1"/>
    </source>
</evidence>
<dbReference type="RefSeq" id="WP_327100190.1">
    <property type="nucleotide sequence ID" value="NZ_CP109149.1"/>
</dbReference>